<keyword evidence="1" id="KW-0812">Transmembrane</keyword>
<comment type="caution">
    <text evidence="3">The sequence shown here is derived from an EMBL/GenBank/DDBJ whole genome shotgun (WGS) entry which is preliminary data.</text>
</comment>
<dbReference type="AlphaFoldDB" id="A0A841AQX0"/>
<proteinExistence type="predicted"/>
<sequence>MRPRDWRAALVIAALVVAAVPPVLAVTTSSAAGIDADVEFSTDGGATWSPTAPTSLFPAGFLVVPGDSLESSLLVRSTRAEPTVAMVAISNASTEDSLFAGALTVQGQDDAGDGLPATPIAALAPCDAVVPVRVLETGQALPVTLVVSVSPTLRMDEAEHAVANFDLAIALADPGVPVAANGCPIDPTVIAGFAPAAPASGIIAYTGAALVYPTLAVAASALAAGSLFVVAGRRRRRRTEDRP</sequence>
<organism evidence="3 4">
    <name type="scientific">Conyzicola lurida</name>
    <dbReference type="NCBI Taxonomy" id="1172621"/>
    <lineage>
        <taxon>Bacteria</taxon>
        <taxon>Bacillati</taxon>
        <taxon>Actinomycetota</taxon>
        <taxon>Actinomycetes</taxon>
        <taxon>Micrococcales</taxon>
        <taxon>Microbacteriaceae</taxon>
        <taxon>Conyzicola</taxon>
    </lineage>
</organism>
<evidence type="ECO:0000313" key="3">
    <source>
        <dbReference type="EMBL" id="MBB5843819.1"/>
    </source>
</evidence>
<evidence type="ECO:0000313" key="4">
    <source>
        <dbReference type="Proteomes" id="UP000536685"/>
    </source>
</evidence>
<protein>
    <submittedName>
        <fullName evidence="3">Uncharacterized protein</fullName>
    </submittedName>
</protein>
<dbReference type="Proteomes" id="UP000536685">
    <property type="component" value="Unassembled WGS sequence"/>
</dbReference>
<gene>
    <name evidence="3" type="ORF">HD599_002142</name>
</gene>
<keyword evidence="1" id="KW-0472">Membrane</keyword>
<keyword evidence="2" id="KW-0732">Signal</keyword>
<evidence type="ECO:0000256" key="1">
    <source>
        <dbReference type="SAM" id="Phobius"/>
    </source>
</evidence>
<feature type="signal peptide" evidence="2">
    <location>
        <begin position="1"/>
        <end position="25"/>
    </location>
</feature>
<dbReference type="EMBL" id="JACHMJ010000001">
    <property type="protein sequence ID" value="MBB5843819.1"/>
    <property type="molecule type" value="Genomic_DNA"/>
</dbReference>
<name>A0A841AQX0_9MICO</name>
<keyword evidence="1" id="KW-1133">Transmembrane helix</keyword>
<reference evidence="3 4" key="1">
    <citation type="submission" date="2020-08" db="EMBL/GenBank/DDBJ databases">
        <title>Sequencing the genomes of 1000 actinobacteria strains.</title>
        <authorList>
            <person name="Klenk H.-P."/>
        </authorList>
    </citation>
    <scope>NUCLEOTIDE SEQUENCE [LARGE SCALE GENOMIC DNA]</scope>
    <source>
        <strain evidence="3 4">DSM 105784</strain>
    </source>
</reference>
<feature type="transmembrane region" description="Helical" evidence="1">
    <location>
        <begin position="210"/>
        <end position="232"/>
    </location>
</feature>
<feature type="chain" id="PRO_5032779349" evidence="2">
    <location>
        <begin position="26"/>
        <end position="243"/>
    </location>
</feature>
<accession>A0A841AQX0</accession>
<evidence type="ECO:0000256" key="2">
    <source>
        <dbReference type="SAM" id="SignalP"/>
    </source>
</evidence>
<keyword evidence="4" id="KW-1185">Reference proteome</keyword>
<dbReference type="RefSeq" id="WP_184237234.1">
    <property type="nucleotide sequence ID" value="NZ_JACHMJ010000001.1"/>
</dbReference>